<evidence type="ECO:0000313" key="1">
    <source>
        <dbReference type="EMBL" id="KAH7856366.1"/>
    </source>
</evidence>
<reference evidence="1 2" key="1">
    <citation type="journal article" date="2021" name="Hortic Res">
        <title>High-quality reference genome and annotation aids understanding of berry development for evergreen blueberry (Vaccinium darrowii).</title>
        <authorList>
            <person name="Yu J."/>
            <person name="Hulse-Kemp A.M."/>
            <person name="Babiker E."/>
            <person name="Staton M."/>
        </authorList>
    </citation>
    <scope>NUCLEOTIDE SEQUENCE [LARGE SCALE GENOMIC DNA]</scope>
    <source>
        <strain evidence="2">cv. NJ 8807/NJ 8810</strain>
        <tissue evidence="1">Young leaf</tissue>
    </source>
</reference>
<sequence>MDPNNNMTHHQQPPSSTATKLDKAKLAGKGADLLHTASSFGKSKSKSIGKYLGRAENYLRKYHDTHSTTSTPHGGPADTVPLGYPPPTSAPHDYPATNALHGHPATAAHPPIAYPATIAGNDNPYPSQPTGGNGYSGGGHGNSGGGLGDYMKKASGFLKKH</sequence>
<dbReference type="Proteomes" id="UP000828048">
    <property type="component" value="Chromosome 3"/>
</dbReference>
<proteinExistence type="predicted"/>
<organism evidence="1 2">
    <name type="scientific">Vaccinium darrowii</name>
    <dbReference type="NCBI Taxonomy" id="229202"/>
    <lineage>
        <taxon>Eukaryota</taxon>
        <taxon>Viridiplantae</taxon>
        <taxon>Streptophyta</taxon>
        <taxon>Embryophyta</taxon>
        <taxon>Tracheophyta</taxon>
        <taxon>Spermatophyta</taxon>
        <taxon>Magnoliopsida</taxon>
        <taxon>eudicotyledons</taxon>
        <taxon>Gunneridae</taxon>
        <taxon>Pentapetalae</taxon>
        <taxon>asterids</taxon>
        <taxon>Ericales</taxon>
        <taxon>Ericaceae</taxon>
        <taxon>Vaccinioideae</taxon>
        <taxon>Vaccinieae</taxon>
        <taxon>Vaccinium</taxon>
    </lineage>
</organism>
<evidence type="ECO:0000313" key="2">
    <source>
        <dbReference type="Proteomes" id="UP000828048"/>
    </source>
</evidence>
<comment type="caution">
    <text evidence="1">The sequence shown here is derived from an EMBL/GenBank/DDBJ whole genome shotgun (WGS) entry which is preliminary data.</text>
</comment>
<name>A0ACB7YSC1_9ERIC</name>
<dbReference type="EMBL" id="CM037153">
    <property type="protein sequence ID" value="KAH7856366.1"/>
    <property type="molecule type" value="Genomic_DNA"/>
</dbReference>
<gene>
    <name evidence="1" type="ORF">Vadar_000624</name>
</gene>
<accession>A0ACB7YSC1</accession>
<protein>
    <submittedName>
        <fullName evidence="1">Uncharacterized protein</fullName>
    </submittedName>
</protein>
<keyword evidence="2" id="KW-1185">Reference proteome</keyword>